<dbReference type="Proteomes" id="UP000035680">
    <property type="component" value="Unassembled WGS sequence"/>
</dbReference>
<evidence type="ECO:0000313" key="1">
    <source>
        <dbReference type="Proteomes" id="UP000035680"/>
    </source>
</evidence>
<evidence type="ECO:0000313" key="2">
    <source>
        <dbReference type="WBParaSite" id="SVE_0328500.1"/>
    </source>
</evidence>
<accession>A0A0K0F3A2</accession>
<organism evidence="1 2">
    <name type="scientific">Strongyloides venezuelensis</name>
    <name type="common">Threadworm</name>
    <dbReference type="NCBI Taxonomy" id="75913"/>
    <lineage>
        <taxon>Eukaryota</taxon>
        <taxon>Metazoa</taxon>
        <taxon>Ecdysozoa</taxon>
        <taxon>Nematoda</taxon>
        <taxon>Chromadorea</taxon>
        <taxon>Rhabditida</taxon>
        <taxon>Tylenchina</taxon>
        <taxon>Panagrolaimomorpha</taxon>
        <taxon>Strongyloidoidea</taxon>
        <taxon>Strongyloididae</taxon>
        <taxon>Strongyloides</taxon>
    </lineage>
</organism>
<name>A0A0K0F3A2_STRVS</name>
<sequence>MAESSGDSSKQKLRTFIYFWHVGKKTECSTYSYKLCDYKHDKSASVKQHIASEHREDVFAEDLITVNFIINYYYIKFPVES</sequence>
<protein>
    <submittedName>
        <fullName evidence="2">BED-type domain-containing protein</fullName>
    </submittedName>
</protein>
<keyword evidence="1" id="KW-1185">Reference proteome</keyword>
<proteinExistence type="predicted"/>
<dbReference type="STRING" id="75913.A0A0K0F3A2"/>
<dbReference type="AlphaFoldDB" id="A0A0K0F3A2"/>
<reference evidence="1" key="1">
    <citation type="submission" date="2014-07" db="EMBL/GenBank/DDBJ databases">
        <authorList>
            <person name="Martin A.A"/>
            <person name="De Silva N."/>
        </authorList>
    </citation>
    <scope>NUCLEOTIDE SEQUENCE</scope>
</reference>
<reference evidence="2" key="2">
    <citation type="submission" date="2015-08" db="UniProtKB">
        <authorList>
            <consortium name="WormBaseParasite"/>
        </authorList>
    </citation>
    <scope>IDENTIFICATION</scope>
</reference>
<dbReference type="WBParaSite" id="SVE_0328500.1">
    <property type="protein sequence ID" value="SVE_0328500.1"/>
    <property type="gene ID" value="SVE_0328500"/>
</dbReference>